<reference evidence="5" key="1">
    <citation type="submission" date="2012-12" db="EMBL/GenBank/DDBJ databases">
        <authorList>
            <person name="Hellsten U."/>
            <person name="Grimwood J."/>
            <person name="Chapman J.A."/>
            <person name="Shapiro H."/>
            <person name="Aerts A."/>
            <person name="Otillar R.P."/>
            <person name="Terry A.Y."/>
            <person name="Boore J.L."/>
            <person name="Simakov O."/>
            <person name="Marletaz F."/>
            <person name="Cho S.-J."/>
            <person name="Edsinger-Gonzales E."/>
            <person name="Havlak P."/>
            <person name="Kuo D.-H."/>
            <person name="Larsson T."/>
            <person name="Lv J."/>
            <person name="Arendt D."/>
            <person name="Savage R."/>
            <person name="Osoegawa K."/>
            <person name="de Jong P."/>
            <person name="Lindberg D.R."/>
            <person name="Seaver E.C."/>
            <person name="Weisblat D.A."/>
            <person name="Putnam N.H."/>
            <person name="Grigoriev I.V."/>
            <person name="Rokhsar D.S."/>
        </authorList>
    </citation>
    <scope>NUCLEOTIDE SEQUENCE</scope>
    <source>
        <strain evidence="5">I ESC-2004</strain>
    </source>
</reference>
<dbReference type="InterPro" id="IPR020837">
    <property type="entry name" value="Fibrinogen_CS"/>
</dbReference>
<dbReference type="PANTHER" id="PTHR19143">
    <property type="entry name" value="FIBRINOGEN/TENASCIN/ANGIOPOEITIN"/>
    <property type="match status" value="1"/>
</dbReference>
<accession>R7VJ20</accession>
<dbReference type="GO" id="GO:0005615">
    <property type="term" value="C:extracellular space"/>
    <property type="evidence" value="ECO:0007669"/>
    <property type="project" value="TreeGrafter"/>
</dbReference>
<dbReference type="PANTHER" id="PTHR19143:SF458">
    <property type="entry name" value="FIBRINOGEN C-TERMINAL DOMAIN-CONTAINING PROTEIN-RELATED"/>
    <property type="match status" value="1"/>
</dbReference>
<dbReference type="EMBL" id="AMQN01003724">
    <property type="status" value="NOT_ANNOTATED_CDS"/>
    <property type="molecule type" value="Genomic_DNA"/>
</dbReference>
<keyword evidence="5" id="KW-1185">Reference proteome</keyword>
<dbReference type="FunFam" id="3.90.215.10:FF:000001">
    <property type="entry name" value="Tenascin isoform 1"/>
    <property type="match status" value="1"/>
</dbReference>
<gene>
    <name evidence="3" type="ORF">CAPTEDRAFT_131141</name>
</gene>
<evidence type="ECO:0000313" key="4">
    <source>
        <dbReference type="EnsemblMetazoa" id="CapteP131141"/>
    </source>
</evidence>
<reference evidence="4" key="3">
    <citation type="submission" date="2015-06" db="UniProtKB">
        <authorList>
            <consortium name="EnsemblMetazoa"/>
        </authorList>
    </citation>
    <scope>IDENTIFICATION</scope>
</reference>
<dbReference type="EMBL" id="KB291800">
    <property type="protein sequence ID" value="ELU18634.1"/>
    <property type="molecule type" value="Genomic_DNA"/>
</dbReference>
<dbReference type="CDD" id="cd00087">
    <property type="entry name" value="FReD"/>
    <property type="match status" value="1"/>
</dbReference>
<evidence type="ECO:0000256" key="1">
    <source>
        <dbReference type="ARBA" id="ARBA00023157"/>
    </source>
</evidence>
<dbReference type="OrthoDB" id="6272435at2759"/>
<dbReference type="InterPro" id="IPR050373">
    <property type="entry name" value="Fibrinogen_C-term_domain"/>
</dbReference>
<dbReference type="SUPFAM" id="SSF56496">
    <property type="entry name" value="Fibrinogen C-terminal domain-like"/>
    <property type="match status" value="1"/>
</dbReference>
<dbReference type="Pfam" id="PF00147">
    <property type="entry name" value="Fibrinogen_C"/>
    <property type="match status" value="1"/>
</dbReference>
<dbReference type="PROSITE" id="PS00514">
    <property type="entry name" value="FIBRINOGEN_C_1"/>
    <property type="match status" value="1"/>
</dbReference>
<dbReference type="OMA" id="NECHTAN"/>
<proteinExistence type="predicted"/>
<dbReference type="FunCoup" id="R7VJ20">
    <property type="interactions" value="49"/>
</dbReference>
<evidence type="ECO:0000313" key="5">
    <source>
        <dbReference type="Proteomes" id="UP000014760"/>
    </source>
</evidence>
<feature type="non-terminal residue" evidence="3">
    <location>
        <position position="1"/>
    </location>
</feature>
<dbReference type="SMART" id="SM00186">
    <property type="entry name" value="FBG"/>
    <property type="match status" value="1"/>
</dbReference>
<organism evidence="3">
    <name type="scientific">Capitella teleta</name>
    <name type="common">Polychaete worm</name>
    <dbReference type="NCBI Taxonomy" id="283909"/>
    <lineage>
        <taxon>Eukaryota</taxon>
        <taxon>Metazoa</taxon>
        <taxon>Spiralia</taxon>
        <taxon>Lophotrochozoa</taxon>
        <taxon>Annelida</taxon>
        <taxon>Polychaeta</taxon>
        <taxon>Sedentaria</taxon>
        <taxon>Scolecida</taxon>
        <taxon>Capitellidae</taxon>
        <taxon>Capitella</taxon>
    </lineage>
</organism>
<dbReference type="Gene3D" id="3.90.215.10">
    <property type="entry name" value="Gamma Fibrinogen, chain A, domain 1"/>
    <property type="match status" value="1"/>
</dbReference>
<dbReference type="AlphaFoldDB" id="R7VJ20"/>
<sequence length="212" mass="24203">KSCKDLRSNGFSQSGIYTIRSPDASGLRVYCDMQTDGGGWLVFQRRKDGSQDFFLNWEEYATGFGNPESEFWLGNRNLHALTSTQTYEMRVDLRDLEGETRFAYYSTFRIGSEAEKFKLTISGYSGTAGDAMEYHNGMGFTTKDQDNDFHVGLNCAVRYSSAWWYKSCYHSNLNGVFLNGAYTGVERGVTWRQWKGVLYSLPFSEMKIRPIG</sequence>
<dbReference type="STRING" id="283909.R7VJ20"/>
<name>R7VJ20_CAPTE</name>
<dbReference type="NCBIfam" id="NF040941">
    <property type="entry name" value="GGGWT_bact"/>
    <property type="match status" value="1"/>
</dbReference>
<keyword evidence="1" id="KW-1015">Disulfide bond</keyword>
<evidence type="ECO:0000313" key="3">
    <source>
        <dbReference type="EMBL" id="ELU18634.1"/>
    </source>
</evidence>
<feature type="domain" description="Fibrinogen C-terminal" evidence="2">
    <location>
        <begin position="1"/>
        <end position="212"/>
    </location>
</feature>
<dbReference type="EnsemblMetazoa" id="CapteT131141">
    <property type="protein sequence ID" value="CapteP131141"/>
    <property type="gene ID" value="CapteG131141"/>
</dbReference>
<dbReference type="InterPro" id="IPR036056">
    <property type="entry name" value="Fibrinogen-like_C"/>
</dbReference>
<protein>
    <recommendedName>
        <fullName evidence="2">Fibrinogen C-terminal domain-containing protein</fullName>
    </recommendedName>
</protein>
<evidence type="ECO:0000259" key="2">
    <source>
        <dbReference type="PROSITE" id="PS51406"/>
    </source>
</evidence>
<dbReference type="InterPro" id="IPR002181">
    <property type="entry name" value="Fibrinogen_a/b/g_C_dom"/>
</dbReference>
<dbReference type="InterPro" id="IPR014716">
    <property type="entry name" value="Fibrinogen_a/b/g_C_1"/>
</dbReference>
<reference evidence="3 5" key="2">
    <citation type="journal article" date="2013" name="Nature">
        <title>Insights into bilaterian evolution from three spiralian genomes.</title>
        <authorList>
            <person name="Simakov O."/>
            <person name="Marletaz F."/>
            <person name="Cho S.J."/>
            <person name="Edsinger-Gonzales E."/>
            <person name="Havlak P."/>
            <person name="Hellsten U."/>
            <person name="Kuo D.H."/>
            <person name="Larsson T."/>
            <person name="Lv J."/>
            <person name="Arendt D."/>
            <person name="Savage R."/>
            <person name="Osoegawa K."/>
            <person name="de Jong P."/>
            <person name="Grimwood J."/>
            <person name="Chapman J.A."/>
            <person name="Shapiro H."/>
            <person name="Aerts A."/>
            <person name="Otillar R.P."/>
            <person name="Terry A.Y."/>
            <person name="Boore J.L."/>
            <person name="Grigoriev I.V."/>
            <person name="Lindberg D.R."/>
            <person name="Seaver E.C."/>
            <person name="Weisblat D.A."/>
            <person name="Putnam N.H."/>
            <person name="Rokhsar D.S."/>
        </authorList>
    </citation>
    <scope>NUCLEOTIDE SEQUENCE</scope>
    <source>
        <strain evidence="3 5">I ESC-2004</strain>
    </source>
</reference>
<dbReference type="PROSITE" id="PS51406">
    <property type="entry name" value="FIBRINOGEN_C_2"/>
    <property type="match status" value="1"/>
</dbReference>
<dbReference type="HOGENOM" id="CLU_038628_6_2_1"/>
<dbReference type="Proteomes" id="UP000014760">
    <property type="component" value="Unassembled WGS sequence"/>
</dbReference>